<evidence type="ECO:0000313" key="1">
    <source>
        <dbReference type="EMBL" id="CAH1781610.1"/>
    </source>
</evidence>
<feature type="non-terminal residue" evidence="1">
    <location>
        <position position="202"/>
    </location>
</feature>
<sequence>KKLEKRKKAAWKDWVDQGKPRSLGNIYWDKYKGEKKSFRREFRKAQQEFENKCQLEIDKMEEISLDQFWCFVKNKKTRTSNPPVIKSDDGNVLMDELEVTNEWRSYFECLMSDHGTDSDMYDKTFFEYVNVSIKRMEIESYKRNDLSFDEPIEFSEMHNMCKKLSKGKAPGWDSINSEHLNMGGPSVIQVLTKLYNHIVYSE</sequence>
<keyword evidence="2" id="KW-1185">Reference proteome</keyword>
<evidence type="ECO:0000313" key="2">
    <source>
        <dbReference type="Proteomes" id="UP000749559"/>
    </source>
</evidence>
<dbReference type="AlphaFoldDB" id="A0A8S4NJ99"/>
<accession>A0A8S4NJ99</accession>
<reference evidence="1" key="1">
    <citation type="submission" date="2022-03" db="EMBL/GenBank/DDBJ databases">
        <authorList>
            <person name="Martin C."/>
        </authorList>
    </citation>
    <scope>NUCLEOTIDE SEQUENCE</scope>
</reference>
<dbReference type="OrthoDB" id="6775389at2759"/>
<dbReference type="EMBL" id="CAIIXF020000004">
    <property type="protein sequence ID" value="CAH1781610.1"/>
    <property type="molecule type" value="Genomic_DNA"/>
</dbReference>
<gene>
    <name evidence="1" type="ORF">OFUS_LOCUS8171</name>
</gene>
<dbReference type="Proteomes" id="UP000749559">
    <property type="component" value="Unassembled WGS sequence"/>
</dbReference>
<feature type="non-terminal residue" evidence="1">
    <location>
        <position position="1"/>
    </location>
</feature>
<organism evidence="1 2">
    <name type="scientific">Owenia fusiformis</name>
    <name type="common">Polychaete worm</name>
    <dbReference type="NCBI Taxonomy" id="6347"/>
    <lineage>
        <taxon>Eukaryota</taxon>
        <taxon>Metazoa</taxon>
        <taxon>Spiralia</taxon>
        <taxon>Lophotrochozoa</taxon>
        <taxon>Annelida</taxon>
        <taxon>Polychaeta</taxon>
        <taxon>Sedentaria</taxon>
        <taxon>Canalipalpata</taxon>
        <taxon>Sabellida</taxon>
        <taxon>Oweniida</taxon>
        <taxon>Oweniidae</taxon>
        <taxon>Owenia</taxon>
    </lineage>
</organism>
<comment type="caution">
    <text evidence="1">The sequence shown here is derived from an EMBL/GenBank/DDBJ whole genome shotgun (WGS) entry which is preliminary data.</text>
</comment>
<name>A0A8S4NJ99_OWEFU</name>
<proteinExistence type="predicted"/>
<protein>
    <submittedName>
        <fullName evidence="1">Uncharacterized protein</fullName>
    </submittedName>
</protein>